<name>A0A1Y5HXH4_OSTTA</name>
<comment type="similarity">
    <text evidence="1">Belongs to the cyclin family.</text>
</comment>
<protein>
    <submittedName>
        <fullName evidence="3">CycK CycK-related cyclin family protein</fullName>
    </submittedName>
</protein>
<dbReference type="Proteomes" id="UP000195557">
    <property type="component" value="Unassembled WGS sequence"/>
</dbReference>
<dbReference type="PANTHER" id="PTHR10026">
    <property type="entry name" value="CYCLIN"/>
    <property type="match status" value="1"/>
</dbReference>
<organism evidence="3">
    <name type="scientific">Ostreococcus tauri</name>
    <name type="common">Marine green alga</name>
    <dbReference type="NCBI Taxonomy" id="70448"/>
    <lineage>
        <taxon>Eukaryota</taxon>
        <taxon>Viridiplantae</taxon>
        <taxon>Chlorophyta</taxon>
        <taxon>Mamiellophyceae</taxon>
        <taxon>Mamiellales</taxon>
        <taxon>Bathycoccaceae</taxon>
        <taxon>Ostreococcus</taxon>
    </lineage>
</organism>
<evidence type="ECO:0000259" key="2">
    <source>
        <dbReference type="SMART" id="SM00385"/>
    </source>
</evidence>
<feature type="domain" description="Cyclin-like" evidence="2">
    <location>
        <begin position="131"/>
        <end position="221"/>
    </location>
</feature>
<dbReference type="AlphaFoldDB" id="A0A1Y5HXH4"/>
<keyword evidence="1" id="KW-0195">Cyclin</keyword>
<evidence type="ECO:0000313" key="3">
    <source>
        <dbReference type="EMBL" id="OUS41978.1"/>
    </source>
</evidence>
<dbReference type="SMART" id="SM00385">
    <property type="entry name" value="CYCLIN"/>
    <property type="match status" value="2"/>
</dbReference>
<feature type="domain" description="Cyclin-like" evidence="2">
    <location>
        <begin position="15"/>
        <end position="118"/>
    </location>
</feature>
<dbReference type="SUPFAM" id="SSF47954">
    <property type="entry name" value="Cyclin-like"/>
    <property type="match status" value="2"/>
</dbReference>
<proteinExistence type="inferred from homology"/>
<dbReference type="GO" id="GO:0016538">
    <property type="term" value="F:cyclin-dependent protein serine/threonine kinase regulator activity"/>
    <property type="evidence" value="ECO:0007669"/>
    <property type="project" value="InterPro"/>
</dbReference>
<dbReference type="Gene3D" id="1.10.472.10">
    <property type="entry name" value="Cyclin-like"/>
    <property type="match status" value="2"/>
</dbReference>
<dbReference type="Pfam" id="PF00134">
    <property type="entry name" value="Cyclin_N"/>
    <property type="match status" value="1"/>
</dbReference>
<dbReference type="GO" id="GO:0006357">
    <property type="term" value="P:regulation of transcription by RNA polymerase II"/>
    <property type="evidence" value="ECO:0007669"/>
    <property type="project" value="InterPro"/>
</dbReference>
<dbReference type="PIRSF" id="PIRSF036580">
    <property type="entry name" value="Cyclin_L"/>
    <property type="match status" value="1"/>
</dbReference>
<dbReference type="InterPro" id="IPR036915">
    <property type="entry name" value="Cyclin-like_sf"/>
</dbReference>
<reference evidence="3" key="1">
    <citation type="submission" date="2017-04" db="EMBL/GenBank/DDBJ databases">
        <title>Population genomics of picophytoplankton unveils novel chromosome hypervariability.</title>
        <authorList>
            <consortium name="DOE Joint Genome Institute"/>
            <person name="Blanc-Mathieu R."/>
            <person name="Krasovec M."/>
            <person name="Hebrard M."/>
            <person name="Yau S."/>
            <person name="Desgranges E."/>
            <person name="Martin J."/>
            <person name="Schackwitz W."/>
            <person name="Kuo A."/>
            <person name="Salin G."/>
            <person name="Donnadieu C."/>
            <person name="Desdevises Y."/>
            <person name="Sanchez-Ferandin S."/>
            <person name="Moreau H."/>
            <person name="Rivals E."/>
            <person name="Grigoriev I.V."/>
            <person name="Grimsley N."/>
            <person name="Eyre-Walker A."/>
            <person name="Piganeau G."/>
        </authorList>
    </citation>
    <scope>NUCLEOTIDE SEQUENCE [LARGE SCALE GENOMIC DNA]</scope>
    <source>
        <strain evidence="3">RCC 1115</strain>
    </source>
</reference>
<dbReference type="InterPro" id="IPR013763">
    <property type="entry name" value="Cyclin-like_dom"/>
</dbReference>
<gene>
    <name evidence="3" type="ORF">BE221DRAFT_63824</name>
</gene>
<dbReference type="EMBL" id="KZ155839">
    <property type="protein sequence ID" value="OUS41978.1"/>
    <property type="molecule type" value="Genomic_DNA"/>
</dbReference>
<dbReference type="InterPro" id="IPR043198">
    <property type="entry name" value="Cyclin/Ssn8"/>
</dbReference>
<dbReference type="InterPro" id="IPR006671">
    <property type="entry name" value="Cyclin_N"/>
</dbReference>
<accession>A0A1Y5HXH4</accession>
<sequence>MSHSSGKGRRWLYCEFLKEVGMRLKIPQLTIATAIVFCHRFYWLREYDEYLLQIIAAACIFLAGKVEETPKSLNDLLKVCVLVQHKSDEDKRLVLNSFQNFVQEQRELILRAERRLLHTLAFDFNIEHPYKYLLSTVRQMHSYRYISEDNTRDLAQIAWNFANDSLRTTVCLHHSAKACANAVIYLATKFMGAKLCLPKEWCAELSMDEVECEKISNEILDVYESDDRKTSGDIAHLLA</sequence>
<evidence type="ECO:0000256" key="1">
    <source>
        <dbReference type="RuleBase" id="RU000383"/>
    </source>
</evidence>